<feature type="signal peptide" evidence="1">
    <location>
        <begin position="1"/>
        <end position="20"/>
    </location>
</feature>
<feature type="chain" id="PRO_5004274726" evidence="1">
    <location>
        <begin position="21"/>
        <end position="90"/>
    </location>
</feature>
<evidence type="ECO:0000256" key="1">
    <source>
        <dbReference type="SAM" id="SignalP"/>
    </source>
</evidence>
<evidence type="ECO:0000313" key="2">
    <source>
        <dbReference type="EMBL" id="DAA02769.1"/>
    </source>
</evidence>
<dbReference type="AlphaFoldDB" id="Q6ILU3"/>
<sequence length="90" mass="9638">MLLLPLLLLLLLLLSPPAAASAAAVVVFLANMLKEIPSLFFSQCRHQVRRWPGQLDARFGPLINCILLRSAAPVCEDSGSGRGTTTTTGH</sequence>
<accession>Q6ILU3</accession>
<name>Q6ILU3_DROME</name>
<protein>
    <submittedName>
        <fullName evidence="2">HDC08319</fullName>
    </submittedName>
</protein>
<organism evidence="2">
    <name type="scientific">Drosophila melanogaster</name>
    <name type="common">Fruit fly</name>
    <dbReference type="NCBI Taxonomy" id="7227"/>
    <lineage>
        <taxon>Eukaryota</taxon>
        <taxon>Metazoa</taxon>
        <taxon>Ecdysozoa</taxon>
        <taxon>Arthropoda</taxon>
        <taxon>Hexapoda</taxon>
        <taxon>Insecta</taxon>
        <taxon>Pterygota</taxon>
        <taxon>Neoptera</taxon>
        <taxon>Endopterygota</taxon>
        <taxon>Diptera</taxon>
        <taxon>Brachycera</taxon>
        <taxon>Muscomorpha</taxon>
        <taxon>Ephydroidea</taxon>
        <taxon>Drosophilidae</taxon>
        <taxon>Drosophila</taxon>
        <taxon>Sophophora</taxon>
    </lineage>
</organism>
<proteinExistence type="predicted"/>
<dbReference type="EMBL" id="BK001923">
    <property type="protein sequence ID" value="DAA02769.1"/>
    <property type="molecule type" value="Genomic_DNA"/>
</dbReference>
<gene>
    <name evidence="2" type="ORF">HDC08319</name>
</gene>
<keyword evidence="1" id="KW-0732">Signal</keyword>
<reference evidence="2" key="1">
    <citation type="journal article" date="2003" name="Genome Biol.">
        <title>An integrated gene annotation and transcriptional profiling approach towards the full gene content of the Drosophila genome.</title>
        <authorList>
            <person name="Hild M."/>
            <person name="Beckmann B."/>
            <person name="Haas S.A."/>
            <person name="Koch B."/>
            <person name="Solovyev V."/>
            <person name="Busold C."/>
            <person name="Fellenberg K."/>
            <person name="Boutros M."/>
            <person name="Vingron M."/>
            <person name="Sauer F."/>
            <person name="Hoheisel J.D."/>
            <person name="Paro R."/>
        </authorList>
    </citation>
    <scope>NUCLEOTIDE SEQUENCE</scope>
</reference>